<dbReference type="Proteomes" id="UP000789396">
    <property type="component" value="Unassembled WGS sequence"/>
</dbReference>
<organism evidence="1 2">
    <name type="scientific">Racocetra fulgida</name>
    <dbReference type="NCBI Taxonomy" id="60492"/>
    <lineage>
        <taxon>Eukaryota</taxon>
        <taxon>Fungi</taxon>
        <taxon>Fungi incertae sedis</taxon>
        <taxon>Mucoromycota</taxon>
        <taxon>Glomeromycotina</taxon>
        <taxon>Glomeromycetes</taxon>
        <taxon>Diversisporales</taxon>
        <taxon>Gigasporaceae</taxon>
        <taxon>Racocetra</taxon>
    </lineage>
</organism>
<dbReference type="EMBL" id="CAJVPZ010011383">
    <property type="protein sequence ID" value="CAG8629509.1"/>
    <property type="molecule type" value="Genomic_DNA"/>
</dbReference>
<proteinExistence type="predicted"/>
<comment type="caution">
    <text evidence="1">The sequence shown here is derived from an EMBL/GenBank/DDBJ whole genome shotgun (WGS) entry which is preliminary data.</text>
</comment>
<reference evidence="1" key="1">
    <citation type="submission" date="2021-06" db="EMBL/GenBank/DDBJ databases">
        <authorList>
            <person name="Kallberg Y."/>
            <person name="Tangrot J."/>
            <person name="Rosling A."/>
        </authorList>
    </citation>
    <scope>NUCLEOTIDE SEQUENCE</scope>
    <source>
        <strain evidence="1">IN212</strain>
    </source>
</reference>
<gene>
    <name evidence="1" type="ORF">RFULGI_LOCUS7668</name>
</gene>
<evidence type="ECO:0000313" key="1">
    <source>
        <dbReference type="EMBL" id="CAG8629509.1"/>
    </source>
</evidence>
<accession>A0A9N9D8W0</accession>
<dbReference type="AlphaFoldDB" id="A0A9N9D8W0"/>
<name>A0A9N9D8W0_9GLOM</name>
<sequence>YFSDVITKRYDDQGTSVQCNREMLSKQKIQEKLPVFVNAYRLHTDIDIVKCAKKRDRKINITQREQVFYCQKPELMGLSDIFINCGEVMVIGCSYNLSKQFKKTIGKYMLDKFRV</sequence>
<feature type="non-terminal residue" evidence="1">
    <location>
        <position position="115"/>
    </location>
</feature>
<keyword evidence="2" id="KW-1185">Reference proteome</keyword>
<evidence type="ECO:0000313" key="2">
    <source>
        <dbReference type="Proteomes" id="UP000789396"/>
    </source>
</evidence>
<protein>
    <submittedName>
        <fullName evidence="1">1987_t:CDS:1</fullName>
    </submittedName>
</protein>